<name>A0ABW2MQG5_9FLAO</name>
<evidence type="ECO:0000313" key="1">
    <source>
        <dbReference type="EMBL" id="MFC7356958.1"/>
    </source>
</evidence>
<gene>
    <name evidence="1" type="ORF">ACFQO1_04620</name>
    <name evidence="2" type="ORF">ACFQO1_13030</name>
</gene>
<evidence type="ECO:0000313" key="3">
    <source>
        <dbReference type="Proteomes" id="UP001596415"/>
    </source>
</evidence>
<proteinExistence type="predicted"/>
<comment type="caution">
    <text evidence="1">The sequence shown here is derived from an EMBL/GenBank/DDBJ whole genome shotgun (WGS) entry which is preliminary data.</text>
</comment>
<reference evidence="3" key="2">
    <citation type="journal article" date="2019" name="Int. J. Syst. Evol. Microbiol.">
        <title>The Global Catalogue of Microorganisms (GCM) 10K type strain sequencing project: providing services to taxonomists for standard genome sequencing and annotation.</title>
        <authorList>
            <consortium name="The Broad Institute Genomics Platform"/>
            <consortium name="The Broad Institute Genome Sequencing Center for Infectious Disease"/>
            <person name="Wu L."/>
            <person name="Ma J."/>
        </authorList>
    </citation>
    <scope>NUCLEOTIDE SEQUENCE [LARGE SCALE GENOMIC DNA]</scope>
    <source>
        <strain evidence="3">CGMCC 1.16306</strain>
    </source>
</reference>
<sequence>MLAGENDIDFRGMANGVYVVQFVSENRTSTHRVILDQ</sequence>
<accession>A0ABW2MQG5</accession>
<dbReference type="RefSeq" id="WP_380217219.1">
    <property type="nucleotide sequence ID" value="NZ_JBHTBN010000002.1"/>
</dbReference>
<reference evidence="1" key="1">
    <citation type="journal article" date="2014" name="Int. J. Syst. Evol. Microbiol.">
        <title>Complete genome of a new Firmicutes species belonging to the dominant human colonic microbiota ('Ruminococcus bicirculans') reveals two chromosomes and a selective capacity to utilize plant glucans.</title>
        <authorList>
            <consortium name="NISC Comparative Sequencing Program"/>
            <person name="Wegmann U."/>
            <person name="Louis P."/>
            <person name="Goesmann A."/>
            <person name="Henrissat B."/>
            <person name="Duncan S.H."/>
            <person name="Flint H.J."/>
        </authorList>
    </citation>
    <scope>NUCLEOTIDE SEQUENCE</scope>
    <source>
        <strain evidence="1">CCUG 63830</strain>
    </source>
</reference>
<protein>
    <submittedName>
        <fullName evidence="1">T9SS type A sorting domain-containing protein</fullName>
    </submittedName>
</protein>
<organism evidence="1 3">
    <name type="scientific">Jejudonia soesokkakensis</name>
    <dbReference type="NCBI Taxonomy" id="1323432"/>
    <lineage>
        <taxon>Bacteria</taxon>
        <taxon>Pseudomonadati</taxon>
        <taxon>Bacteroidota</taxon>
        <taxon>Flavobacteriia</taxon>
        <taxon>Flavobacteriales</taxon>
        <taxon>Flavobacteriaceae</taxon>
        <taxon>Jejudonia</taxon>
    </lineage>
</organism>
<dbReference type="EMBL" id="JBHTBN010000002">
    <property type="protein sequence ID" value="MFC7356958.1"/>
    <property type="molecule type" value="Genomic_DNA"/>
</dbReference>
<dbReference type="Proteomes" id="UP001596415">
    <property type="component" value="Unassembled WGS sequence"/>
</dbReference>
<dbReference type="EMBL" id="JBHTBN010000009">
    <property type="protein sequence ID" value="MFC7358618.1"/>
    <property type="molecule type" value="Genomic_DNA"/>
</dbReference>
<reference evidence="1" key="3">
    <citation type="submission" date="2024-09" db="EMBL/GenBank/DDBJ databases">
        <authorList>
            <person name="Sun Q."/>
            <person name="Mori K."/>
        </authorList>
    </citation>
    <scope>NUCLEOTIDE SEQUENCE</scope>
    <source>
        <strain evidence="1">CCUG 63830</strain>
    </source>
</reference>
<keyword evidence="3" id="KW-1185">Reference proteome</keyword>
<evidence type="ECO:0000313" key="2">
    <source>
        <dbReference type="EMBL" id="MFC7358618.1"/>
    </source>
</evidence>